<dbReference type="Proteomes" id="UP001281147">
    <property type="component" value="Unassembled WGS sequence"/>
</dbReference>
<proteinExistence type="predicted"/>
<evidence type="ECO:0000313" key="1">
    <source>
        <dbReference type="EMBL" id="KAK3708409.1"/>
    </source>
</evidence>
<gene>
    <name evidence="1" type="ORF">LTR37_011505</name>
</gene>
<accession>A0ACC3N227</accession>
<keyword evidence="2" id="KW-1185">Reference proteome</keyword>
<reference evidence="1" key="1">
    <citation type="submission" date="2023-07" db="EMBL/GenBank/DDBJ databases">
        <title>Black Yeasts Isolated from many extreme environments.</title>
        <authorList>
            <person name="Coleine C."/>
            <person name="Stajich J.E."/>
            <person name="Selbmann L."/>
        </authorList>
    </citation>
    <scope>NUCLEOTIDE SEQUENCE</scope>
    <source>
        <strain evidence="1">CCFEE 5714</strain>
    </source>
</reference>
<sequence length="95" mass="10690">MLWPTIFADIFETHTDSGYHGMTEDEIEVDNKTETAAQSSQQSTSVAQKVRMREEQPPPQRVVEEDVEDATGDSFMIAKEDMSRHASKAVPLCMN</sequence>
<organism evidence="1 2">
    <name type="scientific">Vermiconidia calcicola</name>
    <dbReference type="NCBI Taxonomy" id="1690605"/>
    <lineage>
        <taxon>Eukaryota</taxon>
        <taxon>Fungi</taxon>
        <taxon>Dikarya</taxon>
        <taxon>Ascomycota</taxon>
        <taxon>Pezizomycotina</taxon>
        <taxon>Dothideomycetes</taxon>
        <taxon>Dothideomycetidae</taxon>
        <taxon>Mycosphaerellales</taxon>
        <taxon>Extremaceae</taxon>
        <taxon>Vermiconidia</taxon>
    </lineage>
</organism>
<name>A0ACC3N227_9PEZI</name>
<evidence type="ECO:0000313" key="2">
    <source>
        <dbReference type="Proteomes" id="UP001281147"/>
    </source>
</evidence>
<comment type="caution">
    <text evidence="1">The sequence shown here is derived from an EMBL/GenBank/DDBJ whole genome shotgun (WGS) entry which is preliminary data.</text>
</comment>
<dbReference type="EMBL" id="JAUTXU010000101">
    <property type="protein sequence ID" value="KAK3708409.1"/>
    <property type="molecule type" value="Genomic_DNA"/>
</dbReference>
<protein>
    <submittedName>
        <fullName evidence="1">Uncharacterized protein</fullName>
    </submittedName>
</protein>